<feature type="region of interest" description="Disordered" evidence="1">
    <location>
        <begin position="40"/>
        <end position="100"/>
    </location>
</feature>
<protein>
    <submittedName>
        <fullName evidence="2">Uncharacterized protein</fullName>
    </submittedName>
</protein>
<evidence type="ECO:0000256" key="1">
    <source>
        <dbReference type="SAM" id="MobiDB-lite"/>
    </source>
</evidence>
<dbReference type="AlphaFoldDB" id="A0A540X6W4"/>
<organism evidence="2 3">
    <name type="scientific">Myxococcus llanfairpwllgwyngyllgogerychwyrndrobwllllantysiliogogogochensis</name>
    <dbReference type="NCBI Taxonomy" id="2590453"/>
    <lineage>
        <taxon>Bacteria</taxon>
        <taxon>Pseudomonadati</taxon>
        <taxon>Myxococcota</taxon>
        <taxon>Myxococcia</taxon>
        <taxon>Myxococcales</taxon>
        <taxon>Cystobacterineae</taxon>
        <taxon>Myxococcaceae</taxon>
        <taxon>Myxococcus</taxon>
    </lineage>
</organism>
<keyword evidence="3" id="KW-1185">Reference proteome</keyword>
<sequence>MAWVFSSQLVIPLRVFVAAIEPPPAQVPWMILGMRLSPGLASAEGGGPEGPEGPGGFGEAKGMGSTRGGGPARLGPTGGGGGPPSSSASIRFASRSMRVL</sequence>
<name>A0A540X6W4_9BACT</name>
<comment type="caution">
    <text evidence="2">The sequence shown here is derived from an EMBL/GenBank/DDBJ whole genome shotgun (WGS) entry which is preliminary data.</text>
</comment>
<proteinExistence type="predicted"/>
<feature type="compositionally biased region" description="Low complexity" evidence="1">
    <location>
        <begin position="84"/>
        <end position="100"/>
    </location>
</feature>
<dbReference type="Proteomes" id="UP000315369">
    <property type="component" value="Unassembled WGS sequence"/>
</dbReference>
<accession>A0A540X6W4</accession>
<evidence type="ECO:0000313" key="2">
    <source>
        <dbReference type="EMBL" id="TQF16919.1"/>
    </source>
</evidence>
<gene>
    <name evidence="2" type="ORF">FJV41_05740</name>
</gene>
<dbReference type="EMBL" id="VIFM01000015">
    <property type="protein sequence ID" value="TQF16919.1"/>
    <property type="molecule type" value="Genomic_DNA"/>
</dbReference>
<reference evidence="2 3" key="1">
    <citation type="submission" date="2019-06" db="EMBL/GenBank/DDBJ databases">
        <authorList>
            <person name="Livingstone P."/>
            <person name="Whitworth D."/>
        </authorList>
    </citation>
    <scope>NUCLEOTIDE SEQUENCE [LARGE SCALE GENOMIC DNA]</scope>
    <source>
        <strain evidence="2 3">AM401</strain>
    </source>
</reference>
<evidence type="ECO:0000313" key="3">
    <source>
        <dbReference type="Proteomes" id="UP000315369"/>
    </source>
</evidence>
<feature type="compositionally biased region" description="Gly residues" evidence="1">
    <location>
        <begin position="44"/>
        <end position="83"/>
    </location>
</feature>